<dbReference type="AlphaFoldDB" id="A0AAV0WMW4"/>
<evidence type="ECO:0000313" key="1">
    <source>
        <dbReference type="EMBL" id="CAI6356831.1"/>
    </source>
</evidence>
<reference evidence="1 2" key="1">
    <citation type="submission" date="2023-01" db="EMBL/GenBank/DDBJ databases">
        <authorList>
            <person name="Whitehead M."/>
        </authorList>
    </citation>
    <scope>NUCLEOTIDE SEQUENCE [LARGE SCALE GENOMIC DNA]</scope>
</reference>
<evidence type="ECO:0000313" key="2">
    <source>
        <dbReference type="Proteomes" id="UP001160148"/>
    </source>
</evidence>
<dbReference type="EMBL" id="CARXXK010000002">
    <property type="protein sequence ID" value="CAI6356831.1"/>
    <property type="molecule type" value="Genomic_DNA"/>
</dbReference>
<keyword evidence="2" id="KW-1185">Reference proteome</keyword>
<organism evidence="1 2">
    <name type="scientific">Macrosiphum euphorbiae</name>
    <name type="common">potato aphid</name>
    <dbReference type="NCBI Taxonomy" id="13131"/>
    <lineage>
        <taxon>Eukaryota</taxon>
        <taxon>Metazoa</taxon>
        <taxon>Ecdysozoa</taxon>
        <taxon>Arthropoda</taxon>
        <taxon>Hexapoda</taxon>
        <taxon>Insecta</taxon>
        <taxon>Pterygota</taxon>
        <taxon>Neoptera</taxon>
        <taxon>Paraneoptera</taxon>
        <taxon>Hemiptera</taxon>
        <taxon>Sternorrhyncha</taxon>
        <taxon>Aphidomorpha</taxon>
        <taxon>Aphidoidea</taxon>
        <taxon>Aphididae</taxon>
        <taxon>Macrosiphini</taxon>
        <taxon>Macrosiphum</taxon>
    </lineage>
</organism>
<protein>
    <submittedName>
        <fullName evidence="1">Uncharacterized protein</fullName>
    </submittedName>
</protein>
<sequence>MNEYQRVEMMEDKRWTNILKCDIMENITKLGDAEQHDRFAEMDVNLVDENINLQDLKKNIGKYYEQFKVVNGDFKDLILSGAGSKSFLERYRHLHPDKIKLSMNNSIHIITNASNARVRRFKIALKKLEDLQRYSNPKKGKQQHIKRSKMEATMGKIVNKVKRIVLVDLTKRTTKNMVDDVKQNLIKYDTVIEQLQNDAKSMAVIIMKEIETGTNFNQDSVNYVKSYFAEKDAEEKSINTNTSYIDKINAIMDSMERSRKSFMQEKPATKTEEKFYSELPWIIDTTDEDDTSIAENDKNKETKNNNNNWCSNISQFGITYYVHPDDKTKFLNNLKNDINVSSIDYKFPENIFNYVTLSDIQPTNDELAADYILNQSEYNNIEDLVKYIECTKTDLINLSKFSTLRTSIRSLLLKERLLNKEIIDKLKLLTIKDIEFAKQVESFKTFIDGQNEKMSNLDKIKTHYLKLFNDLYFYVDNIKIILKKLDVSIDDSNEFEFIKTLTPQENTIDTGTEELMKSIEDIKSMIVIINGKFKWCNLIIPDEFDSKQLNFARAMYVYKVQEFVQAELIKKKIKLSLLIKKNKADDMPKKSEYILTRDDMKRQAELIVKMFNEKDTDSSKNKRKPISFRKSFI</sequence>
<name>A0AAV0WMW4_9HEMI</name>
<comment type="caution">
    <text evidence="1">The sequence shown here is derived from an EMBL/GenBank/DDBJ whole genome shotgun (WGS) entry which is preliminary data.</text>
</comment>
<proteinExistence type="predicted"/>
<dbReference type="Proteomes" id="UP001160148">
    <property type="component" value="Unassembled WGS sequence"/>
</dbReference>
<accession>A0AAV0WMW4</accession>
<gene>
    <name evidence="1" type="ORF">MEUPH1_LOCUS12523</name>
</gene>